<keyword evidence="4" id="KW-0808">Transferase</keyword>
<dbReference type="GO" id="GO:0000139">
    <property type="term" value="C:Golgi membrane"/>
    <property type="evidence" value="ECO:0007669"/>
    <property type="project" value="UniProtKB-SubCell"/>
</dbReference>
<dbReference type="Proteomes" id="UP000887572">
    <property type="component" value="Unplaced"/>
</dbReference>
<dbReference type="PANTHER" id="PTHR11214:SF3">
    <property type="entry name" value="BETA-1,3-GALACTOSYLTRANSFERASE 6"/>
    <property type="match status" value="1"/>
</dbReference>
<dbReference type="GO" id="GO:0006493">
    <property type="term" value="P:protein O-linked glycosylation"/>
    <property type="evidence" value="ECO:0007669"/>
    <property type="project" value="TreeGrafter"/>
</dbReference>
<evidence type="ECO:0000256" key="2">
    <source>
        <dbReference type="ARBA" id="ARBA00008661"/>
    </source>
</evidence>
<comment type="subcellular location">
    <subcellularLocation>
        <location evidence="1">Golgi apparatus membrane</location>
        <topology evidence="1">Single-pass type II membrane protein</topology>
    </subcellularLocation>
</comment>
<comment type="similarity">
    <text evidence="2">Belongs to the glycosyltransferase 31 family.</text>
</comment>
<evidence type="ECO:0000256" key="5">
    <source>
        <dbReference type="ARBA" id="ARBA00022692"/>
    </source>
</evidence>
<reference evidence="12" key="1">
    <citation type="submission" date="2022-11" db="UniProtKB">
        <authorList>
            <consortium name="WormBaseParasite"/>
        </authorList>
    </citation>
    <scope>IDENTIFICATION</scope>
</reference>
<keyword evidence="9 10" id="KW-0472">Membrane</keyword>
<evidence type="ECO:0000256" key="1">
    <source>
        <dbReference type="ARBA" id="ARBA00004323"/>
    </source>
</evidence>
<feature type="transmembrane region" description="Helical" evidence="10">
    <location>
        <begin position="21"/>
        <end position="40"/>
    </location>
</feature>
<evidence type="ECO:0000256" key="4">
    <source>
        <dbReference type="ARBA" id="ARBA00022679"/>
    </source>
</evidence>
<evidence type="ECO:0000313" key="11">
    <source>
        <dbReference type="Proteomes" id="UP000887572"/>
    </source>
</evidence>
<proteinExistence type="inferred from homology"/>
<evidence type="ECO:0000313" key="12">
    <source>
        <dbReference type="WBParaSite" id="Gr19_v10_g12624.t1"/>
    </source>
</evidence>
<dbReference type="AlphaFoldDB" id="A0A914H2G6"/>
<dbReference type="PANTHER" id="PTHR11214">
    <property type="entry name" value="BETA-1,3-N-ACETYLGLUCOSAMINYLTRANSFERASE"/>
    <property type="match status" value="1"/>
</dbReference>
<evidence type="ECO:0000256" key="8">
    <source>
        <dbReference type="ARBA" id="ARBA00023034"/>
    </source>
</evidence>
<dbReference type="InterPro" id="IPR002659">
    <property type="entry name" value="Glyco_trans_31"/>
</dbReference>
<keyword evidence="6" id="KW-0735">Signal-anchor</keyword>
<keyword evidence="11" id="KW-1185">Reference proteome</keyword>
<keyword evidence="5 10" id="KW-0812">Transmembrane</keyword>
<dbReference type="GO" id="GO:0016758">
    <property type="term" value="F:hexosyltransferase activity"/>
    <property type="evidence" value="ECO:0007669"/>
    <property type="project" value="InterPro"/>
</dbReference>
<keyword evidence="3" id="KW-0328">Glycosyltransferase</keyword>
<evidence type="ECO:0000256" key="9">
    <source>
        <dbReference type="ARBA" id="ARBA00023136"/>
    </source>
</evidence>
<accession>A0A914H2G6</accession>
<dbReference type="Gene3D" id="3.90.550.50">
    <property type="match status" value="1"/>
</dbReference>
<evidence type="ECO:0000256" key="10">
    <source>
        <dbReference type="SAM" id="Phobius"/>
    </source>
</evidence>
<keyword evidence="7 10" id="KW-1133">Transmembrane helix</keyword>
<dbReference type="WBParaSite" id="Gr19_v10_g12624.t1">
    <property type="protein sequence ID" value="Gr19_v10_g12624.t1"/>
    <property type="gene ID" value="Gr19_v10_g12624"/>
</dbReference>
<organism evidence="11 12">
    <name type="scientific">Globodera rostochiensis</name>
    <name type="common">Golden nematode worm</name>
    <name type="synonym">Heterodera rostochiensis</name>
    <dbReference type="NCBI Taxonomy" id="31243"/>
    <lineage>
        <taxon>Eukaryota</taxon>
        <taxon>Metazoa</taxon>
        <taxon>Ecdysozoa</taxon>
        <taxon>Nematoda</taxon>
        <taxon>Chromadorea</taxon>
        <taxon>Rhabditida</taxon>
        <taxon>Tylenchina</taxon>
        <taxon>Tylenchomorpha</taxon>
        <taxon>Tylenchoidea</taxon>
        <taxon>Heteroderidae</taxon>
        <taxon>Heteroderinae</taxon>
        <taxon>Globodera</taxon>
    </lineage>
</organism>
<sequence>MSDNPKEAQKRLKEIFVCDDVLFEVFAFCGHFVLGLKVALISDRFDRLVDAHFKKREWSLDQLAIWHAADGNGAEIVKIVGNGKVDRRLSIPQKPLPDKVIGFKRLTISYIDRSVIGFIQSIRRLFVSKGINLSIGTSESQKRSWQIILDQIWPLINDHIWGFDLYSFTFIRLRLFSPIVLSNCAKLRMITSSWLFPEFPADDRAGASSAQALAKWLHTPHGDGHSPKVLKCRFCSTRMEGLKQEFANSNDPVNFIICFNHWSYAHVVPFELNNNLTGERLELRRFNKDFWLLVRCPIERDEDKWAKWEKEAIEWEWGHQWNRIIINFHDRDIGDRIELNDEYFNIIEDPKRLNLTKAAATFGHFGEEYRRGQSLGAFMDDFSMASGIIAMEIVSFSKQNCTKRDGNNGPRFDTKTELIMLTMSRRYGFENRKGIRQTWMNDSVPGEVIRFLIADVRDGEAANVQKKLEEEQAEHGDLVFLHGFVDIYAHIHLKWYGALEWQQSFCANAKWVMKVDDDALVHLRRLAHWTEKKFRQIVVQNPLVYFGNIFHLSRPHRRPQSKWYISKDVYPKDMYPDFMQGTVYLTIYLTTSATINAILLYTRQTDGFYLDDVLYTGILAELANVTLSDQKKHFMWFFNFDEKNGQCEDGVPTALSIWGAENLSVFEHQYGRMKSIECKKTH</sequence>
<name>A0A914H2G6_GLORO</name>
<dbReference type="Pfam" id="PF01762">
    <property type="entry name" value="Galactosyl_T"/>
    <property type="match status" value="1"/>
</dbReference>
<keyword evidence="8" id="KW-0333">Golgi apparatus</keyword>
<evidence type="ECO:0000256" key="6">
    <source>
        <dbReference type="ARBA" id="ARBA00022968"/>
    </source>
</evidence>
<protein>
    <submittedName>
        <fullName evidence="12">Hexosyltransferase</fullName>
    </submittedName>
</protein>
<evidence type="ECO:0000256" key="7">
    <source>
        <dbReference type="ARBA" id="ARBA00022989"/>
    </source>
</evidence>
<evidence type="ECO:0000256" key="3">
    <source>
        <dbReference type="ARBA" id="ARBA00022676"/>
    </source>
</evidence>